<dbReference type="Pfam" id="PF00160">
    <property type="entry name" value="Pro_isomerase"/>
    <property type="match status" value="1"/>
</dbReference>
<gene>
    <name evidence="6" type="ORF">IFM89_003367</name>
</gene>
<dbReference type="Proteomes" id="UP000631114">
    <property type="component" value="Unassembled WGS sequence"/>
</dbReference>
<dbReference type="GO" id="GO:0006457">
    <property type="term" value="P:protein folding"/>
    <property type="evidence" value="ECO:0007669"/>
    <property type="project" value="TreeGrafter"/>
</dbReference>
<dbReference type="GO" id="GO:0005737">
    <property type="term" value="C:cytoplasm"/>
    <property type="evidence" value="ECO:0007669"/>
    <property type="project" value="TreeGrafter"/>
</dbReference>
<reference evidence="6 7" key="1">
    <citation type="submission" date="2020-10" db="EMBL/GenBank/DDBJ databases">
        <title>The Coptis chinensis genome and diversification of protoberbering-type alkaloids.</title>
        <authorList>
            <person name="Wang B."/>
            <person name="Shu S."/>
            <person name="Song C."/>
            <person name="Liu Y."/>
        </authorList>
    </citation>
    <scope>NUCLEOTIDE SEQUENCE [LARGE SCALE GENOMIC DNA]</scope>
    <source>
        <strain evidence="6">HL-2020</strain>
        <tissue evidence="6">Leaf</tissue>
    </source>
</reference>
<proteinExistence type="inferred from homology"/>
<evidence type="ECO:0000256" key="2">
    <source>
        <dbReference type="ARBA" id="ARBA00013194"/>
    </source>
</evidence>
<dbReference type="GO" id="GO:0016018">
    <property type="term" value="F:cyclosporin A binding"/>
    <property type="evidence" value="ECO:0007669"/>
    <property type="project" value="TreeGrafter"/>
</dbReference>
<dbReference type="EC" id="5.2.1.8" evidence="2"/>
<keyword evidence="3" id="KW-0697">Rotamase</keyword>
<dbReference type="PROSITE" id="PS50072">
    <property type="entry name" value="CSA_PPIASE_2"/>
    <property type="match status" value="1"/>
</dbReference>
<dbReference type="PANTHER" id="PTHR11071:SF561">
    <property type="entry name" value="PEPTIDYL-PROLYL CIS-TRANS ISOMERASE D-RELATED"/>
    <property type="match status" value="1"/>
</dbReference>
<dbReference type="Gene3D" id="2.40.100.10">
    <property type="entry name" value="Cyclophilin-like"/>
    <property type="match status" value="1"/>
</dbReference>
<dbReference type="GO" id="GO:0003755">
    <property type="term" value="F:peptidyl-prolyl cis-trans isomerase activity"/>
    <property type="evidence" value="ECO:0007669"/>
    <property type="project" value="UniProtKB-KW"/>
</dbReference>
<accession>A0A835IVT0</accession>
<evidence type="ECO:0000256" key="3">
    <source>
        <dbReference type="ARBA" id="ARBA00023110"/>
    </source>
</evidence>
<organism evidence="6 7">
    <name type="scientific">Coptis chinensis</name>
    <dbReference type="NCBI Taxonomy" id="261450"/>
    <lineage>
        <taxon>Eukaryota</taxon>
        <taxon>Viridiplantae</taxon>
        <taxon>Streptophyta</taxon>
        <taxon>Embryophyta</taxon>
        <taxon>Tracheophyta</taxon>
        <taxon>Spermatophyta</taxon>
        <taxon>Magnoliopsida</taxon>
        <taxon>Ranunculales</taxon>
        <taxon>Ranunculaceae</taxon>
        <taxon>Coptidoideae</taxon>
        <taxon>Coptis</taxon>
    </lineage>
</organism>
<comment type="similarity">
    <text evidence="1">Belongs to the cyclophilin-type PPIase family.</text>
</comment>
<dbReference type="InterPro" id="IPR024936">
    <property type="entry name" value="Cyclophilin-type_PPIase"/>
</dbReference>
<dbReference type="OrthoDB" id="193499at2759"/>
<dbReference type="PANTHER" id="PTHR11071">
    <property type="entry name" value="PEPTIDYL-PROLYL CIS-TRANS ISOMERASE"/>
    <property type="match status" value="1"/>
</dbReference>
<keyword evidence="4" id="KW-0413">Isomerase</keyword>
<evidence type="ECO:0000256" key="1">
    <source>
        <dbReference type="ARBA" id="ARBA00007365"/>
    </source>
</evidence>
<dbReference type="EMBL" id="JADFTS010000001">
    <property type="protein sequence ID" value="KAF9623577.1"/>
    <property type="molecule type" value="Genomic_DNA"/>
</dbReference>
<dbReference type="SUPFAM" id="SSF50891">
    <property type="entry name" value="Cyclophilin-like"/>
    <property type="match status" value="1"/>
</dbReference>
<evidence type="ECO:0000313" key="7">
    <source>
        <dbReference type="Proteomes" id="UP000631114"/>
    </source>
</evidence>
<comment type="caution">
    <text evidence="6">The sequence shown here is derived from an EMBL/GenBank/DDBJ whole genome shotgun (WGS) entry which is preliminary data.</text>
</comment>
<dbReference type="InterPro" id="IPR029000">
    <property type="entry name" value="Cyclophilin-like_dom_sf"/>
</dbReference>
<protein>
    <recommendedName>
        <fullName evidence="2">peptidylprolyl isomerase</fullName>
        <ecNumber evidence="2">5.2.1.8</ecNumber>
    </recommendedName>
</protein>
<evidence type="ECO:0000313" key="6">
    <source>
        <dbReference type="EMBL" id="KAF9623577.1"/>
    </source>
</evidence>
<keyword evidence="7" id="KW-1185">Reference proteome</keyword>
<evidence type="ECO:0000256" key="4">
    <source>
        <dbReference type="ARBA" id="ARBA00023235"/>
    </source>
</evidence>
<name>A0A835IVT0_9MAGN</name>
<dbReference type="AlphaFoldDB" id="A0A835IVT0"/>
<sequence>MTVGGAPVGHIVMELYADVVPKTVENSVPSTTGRKGKGGVFDENFVRKHLGPEFSQWLTLGLGTNGSRFFHLIDKTAWLDGKHVMFGQVVEGMNFVNDVEKVGSQSGTCKRPVVVADCGQLS</sequence>
<dbReference type="InterPro" id="IPR002130">
    <property type="entry name" value="Cyclophilin-type_PPIase_dom"/>
</dbReference>
<feature type="domain" description="PPIase cyclophilin-type" evidence="5">
    <location>
        <begin position="1"/>
        <end position="120"/>
    </location>
</feature>
<dbReference type="PIRSF" id="PIRSF001467">
    <property type="entry name" value="Peptidylpro_ismrse"/>
    <property type="match status" value="1"/>
</dbReference>
<evidence type="ECO:0000259" key="5">
    <source>
        <dbReference type="PROSITE" id="PS50072"/>
    </source>
</evidence>